<gene>
    <name evidence="3" type="ORF">Zmor_025965</name>
</gene>
<keyword evidence="1" id="KW-0863">Zinc-finger</keyword>
<comment type="caution">
    <text evidence="3">The sequence shown here is derived from an EMBL/GenBank/DDBJ whole genome shotgun (WGS) entry which is preliminary data.</text>
</comment>
<dbReference type="InterPro" id="IPR013087">
    <property type="entry name" value="Znf_C2H2_type"/>
</dbReference>
<dbReference type="AlphaFoldDB" id="A0AA38HUH1"/>
<feature type="domain" description="C2H2-type" evidence="2">
    <location>
        <begin position="59"/>
        <end position="87"/>
    </location>
</feature>
<keyword evidence="1" id="KW-0862">Zinc</keyword>
<sequence>MLAGASNYFRLTPKDEFRNFDLSLDSKKFFPCPNCPKVYQGKYTLSRHLRVECGKVPTNKCQFCGQLFTYKHRLLSHLRSIHANFKPYMYFSSRK</sequence>
<accession>A0AA38HUH1</accession>
<feature type="domain" description="C2H2-type" evidence="2">
    <location>
        <begin position="30"/>
        <end position="57"/>
    </location>
</feature>
<reference evidence="3" key="1">
    <citation type="journal article" date="2023" name="G3 (Bethesda)">
        <title>Whole genome assemblies of Zophobas morio and Tenebrio molitor.</title>
        <authorList>
            <person name="Kaur S."/>
            <person name="Stinson S.A."/>
            <person name="diCenzo G.C."/>
        </authorList>
    </citation>
    <scope>NUCLEOTIDE SEQUENCE</scope>
    <source>
        <strain evidence="3">QUZm001</strain>
    </source>
</reference>
<evidence type="ECO:0000256" key="1">
    <source>
        <dbReference type="PROSITE-ProRule" id="PRU00042"/>
    </source>
</evidence>
<protein>
    <recommendedName>
        <fullName evidence="2">C2H2-type domain-containing protein</fullName>
    </recommendedName>
</protein>
<organism evidence="3 4">
    <name type="scientific">Zophobas morio</name>
    <dbReference type="NCBI Taxonomy" id="2755281"/>
    <lineage>
        <taxon>Eukaryota</taxon>
        <taxon>Metazoa</taxon>
        <taxon>Ecdysozoa</taxon>
        <taxon>Arthropoda</taxon>
        <taxon>Hexapoda</taxon>
        <taxon>Insecta</taxon>
        <taxon>Pterygota</taxon>
        <taxon>Neoptera</taxon>
        <taxon>Endopterygota</taxon>
        <taxon>Coleoptera</taxon>
        <taxon>Polyphaga</taxon>
        <taxon>Cucujiformia</taxon>
        <taxon>Tenebrionidae</taxon>
        <taxon>Zophobas</taxon>
    </lineage>
</organism>
<proteinExistence type="predicted"/>
<dbReference type="GO" id="GO:0008270">
    <property type="term" value="F:zinc ion binding"/>
    <property type="evidence" value="ECO:0007669"/>
    <property type="project" value="UniProtKB-KW"/>
</dbReference>
<name>A0AA38HUH1_9CUCU</name>
<dbReference type="PROSITE" id="PS00028">
    <property type="entry name" value="ZINC_FINGER_C2H2_1"/>
    <property type="match status" value="1"/>
</dbReference>
<dbReference type="EMBL" id="JALNTZ010000008">
    <property type="protein sequence ID" value="KAJ3643241.1"/>
    <property type="molecule type" value="Genomic_DNA"/>
</dbReference>
<dbReference type="SMART" id="SM00355">
    <property type="entry name" value="ZnF_C2H2"/>
    <property type="match status" value="2"/>
</dbReference>
<dbReference type="PROSITE" id="PS50157">
    <property type="entry name" value="ZINC_FINGER_C2H2_2"/>
    <property type="match status" value="2"/>
</dbReference>
<dbReference type="Proteomes" id="UP001168821">
    <property type="component" value="Unassembled WGS sequence"/>
</dbReference>
<keyword evidence="1" id="KW-0479">Metal-binding</keyword>
<dbReference type="InterPro" id="IPR036236">
    <property type="entry name" value="Znf_C2H2_sf"/>
</dbReference>
<dbReference type="Gene3D" id="3.30.160.60">
    <property type="entry name" value="Classic Zinc Finger"/>
    <property type="match status" value="1"/>
</dbReference>
<evidence type="ECO:0000259" key="2">
    <source>
        <dbReference type="PROSITE" id="PS50157"/>
    </source>
</evidence>
<dbReference type="Pfam" id="PF00096">
    <property type="entry name" value="zf-C2H2"/>
    <property type="match status" value="1"/>
</dbReference>
<keyword evidence="4" id="KW-1185">Reference proteome</keyword>
<dbReference type="SUPFAM" id="SSF57667">
    <property type="entry name" value="beta-beta-alpha zinc fingers"/>
    <property type="match status" value="1"/>
</dbReference>
<evidence type="ECO:0000313" key="3">
    <source>
        <dbReference type="EMBL" id="KAJ3643241.1"/>
    </source>
</evidence>
<evidence type="ECO:0000313" key="4">
    <source>
        <dbReference type="Proteomes" id="UP001168821"/>
    </source>
</evidence>